<accession>A0A068CCZ1</accession>
<evidence type="ECO:0000313" key="2">
    <source>
        <dbReference type="Proteomes" id="UP000027390"/>
    </source>
</evidence>
<dbReference type="Proteomes" id="UP000027390">
    <property type="component" value="Segment"/>
</dbReference>
<protein>
    <submittedName>
        <fullName evidence="1">Uncharacterized protein</fullName>
    </submittedName>
</protein>
<reference evidence="1 2" key="1">
    <citation type="submission" date="2014-03" db="EMBL/GenBank/DDBJ databases">
        <authorList>
            <person name="Churilla B.M."/>
            <person name="Abrahim M.R."/>
            <person name="Burke K.A."/>
            <person name="Yu V.J."/>
            <person name="Adkins N.L."/>
            <person name="Cohen K.L."/>
            <person name="Colicchio M.A."/>
            <person name="Fasoranti T.O."/>
            <person name="Genkil J.S."/>
            <person name="Kramer Z.J."/>
            <person name="Prout A.K."/>
            <person name="Schafer C.E."/>
            <person name="Schwarz A.G."/>
            <person name="Tish M."/>
            <person name="Vispute N."/>
            <person name="Wilkes K.E."/>
            <person name="Williams C.R."/>
            <person name="Xiao X."/>
            <person name="Yoder B.A."/>
            <person name="Lapin J.S."/>
            <person name="Ott C.T."/>
            <person name="Walburn T.D."/>
            <person name="Bradley K.W."/>
            <person name="Clarke D.Q."/>
            <person name="Lewis M.F."/>
            <person name="Barker L.P."/>
            <person name="Bailey C."/>
            <person name="Asai D.J."/>
            <person name="Bowman C.A."/>
            <person name="Russell D.A."/>
            <person name="Pope W.H."/>
            <person name="Jacobs-Sera D."/>
            <person name="Hendrix R.W."/>
            <person name="Hatfull G.F."/>
        </authorList>
    </citation>
    <scope>NUCLEOTIDE SEQUENCE [LARGE SCALE GENOMIC DNA]</scope>
</reference>
<organism evidence="1 2">
    <name type="scientific">Mycobacterium phage Willis</name>
    <dbReference type="NCBI Taxonomy" id="1486404"/>
    <lineage>
        <taxon>Viruses</taxon>
        <taxon>Duplodnaviria</taxon>
        <taxon>Heunggongvirae</taxon>
        <taxon>Uroviricota</taxon>
        <taxon>Caudoviricetes</taxon>
        <taxon>Ceeclamvirinae</taxon>
        <taxon>Bixzunavirus</taxon>
        <taxon>Bixzunavirus Bxz1</taxon>
    </lineage>
</organism>
<name>A0A068CCZ1_9CAUD</name>
<gene>
    <name evidence="1" type="primary">65</name>
    <name evidence="1" type="ORF">PBI_WILLIS_65</name>
</gene>
<sequence length="111" mass="13197">MVELVLFDELTPQQQEAWLHDEALDMAHRWLRGRRQREMLAKMYHHERVYGPRGSRWGYSADPRRILIALLRRDLVIKCDSAVPPPRPGLQLWRLSDMGRRTAKIIVEEKL</sequence>
<proteinExistence type="predicted"/>
<dbReference type="EMBL" id="KJ595575">
    <property type="protein sequence ID" value="AID18145.1"/>
    <property type="molecule type" value="Genomic_DNA"/>
</dbReference>
<evidence type="ECO:0000313" key="1">
    <source>
        <dbReference type="EMBL" id="AID18145.1"/>
    </source>
</evidence>